<reference evidence="1" key="1">
    <citation type="submission" date="2015-12" db="EMBL/GenBank/DDBJ databases">
        <title>Update maize B73 reference genome by single molecule sequencing technologies.</title>
        <authorList>
            <consortium name="Maize Genome Sequencing Project"/>
            <person name="Ware D."/>
        </authorList>
    </citation>
    <scope>NUCLEOTIDE SEQUENCE</scope>
    <source>
        <tissue evidence="1">Seedling</tissue>
    </source>
</reference>
<proteinExistence type="predicted"/>
<gene>
    <name evidence="1" type="ORF">ZEAMMB73_Zm00001d009652</name>
</gene>
<sequence length="77" mass="8594">MMIWASASSTRLHSHHSIVSGSETRGKPESCLDFNLVLCWKVLLLVFIFGNSAVGCYAGWDLLVNQSFSILYPEFVI</sequence>
<keyword evidence="1" id="KW-0689">Ribosomal protein</keyword>
<dbReference type="GO" id="GO:0005840">
    <property type="term" value="C:ribosome"/>
    <property type="evidence" value="ECO:0007669"/>
    <property type="project" value="UniProtKB-KW"/>
</dbReference>
<keyword evidence="1" id="KW-0687">Ribonucleoprotein</keyword>
<feature type="non-terminal residue" evidence="1">
    <location>
        <position position="77"/>
    </location>
</feature>
<evidence type="ECO:0000313" key="1">
    <source>
        <dbReference type="EMBL" id="AQK92356.1"/>
    </source>
</evidence>
<dbReference type="EMBL" id="CM000784">
    <property type="protein sequence ID" value="AQK92356.1"/>
    <property type="molecule type" value="Genomic_DNA"/>
</dbReference>
<protein>
    <submittedName>
        <fullName evidence="1">Acidic ribosomal protein P2a-2</fullName>
    </submittedName>
</protein>
<name>A0A1D6FKY3_MAIZE</name>
<organism evidence="1">
    <name type="scientific">Zea mays</name>
    <name type="common">Maize</name>
    <dbReference type="NCBI Taxonomy" id="4577"/>
    <lineage>
        <taxon>Eukaryota</taxon>
        <taxon>Viridiplantae</taxon>
        <taxon>Streptophyta</taxon>
        <taxon>Embryophyta</taxon>
        <taxon>Tracheophyta</taxon>
        <taxon>Spermatophyta</taxon>
        <taxon>Magnoliopsida</taxon>
        <taxon>Liliopsida</taxon>
        <taxon>Poales</taxon>
        <taxon>Poaceae</taxon>
        <taxon>PACMAD clade</taxon>
        <taxon>Panicoideae</taxon>
        <taxon>Andropogonodae</taxon>
        <taxon>Andropogoneae</taxon>
        <taxon>Tripsacinae</taxon>
        <taxon>Zea</taxon>
    </lineage>
</organism>
<dbReference type="AlphaFoldDB" id="A0A1D6FKY3"/>
<accession>A0A1D6FKY3</accession>